<reference evidence="1 2" key="1">
    <citation type="submission" date="2020-08" db="EMBL/GenBank/DDBJ databases">
        <title>Genomic Encyclopedia of Type Strains, Phase IV (KMG-IV): sequencing the most valuable type-strain genomes for metagenomic binning, comparative biology and taxonomic classification.</title>
        <authorList>
            <person name="Goeker M."/>
        </authorList>
    </citation>
    <scope>NUCLEOTIDE SEQUENCE [LARGE SCALE GENOMIC DNA]</scope>
    <source>
        <strain evidence="1 2">DSM 100211</strain>
    </source>
</reference>
<proteinExistence type="predicted"/>
<name>A0A7W6GM89_9HYPH</name>
<dbReference type="EMBL" id="JACIEE010000014">
    <property type="protein sequence ID" value="MBB3980013.1"/>
    <property type="molecule type" value="Genomic_DNA"/>
</dbReference>
<comment type="caution">
    <text evidence="1">The sequence shown here is derived from an EMBL/GenBank/DDBJ whole genome shotgun (WGS) entry which is preliminary data.</text>
</comment>
<evidence type="ECO:0000313" key="2">
    <source>
        <dbReference type="Proteomes" id="UP000574761"/>
    </source>
</evidence>
<keyword evidence="2" id="KW-1185">Reference proteome</keyword>
<accession>A0A7W6GM89</accession>
<gene>
    <name evidence="1" type="ORF">GGQ64_005260</name>
</gene>
<evidence type="ECO:0008006" key="3">
    <source>
        <dbReference type="Google" id="ProtNLM"/>
    </source>
</evidence>
<dbReference type="Proteomes" id="UP000574761">
    <property type="component" value="Unassembled WGS sequence"/>
</dbReference>
<dbReference type="AlphaFoldDB" id="A0A7W6GM89"/>
<organism evidence="1 2">
    <name type="scientific">Mycoplana azooxidifex</name>
    <dbReference type="NCBI Taxonomy" id="1636188"/>
    <lineage>
        <taxon>Bacteria</taxon>
        <taxon>Pseudomonadati</taxon>
        <taxon>Pseudomonadota</taxon>
        <taxon>Alphaproteobacteria</taxon>
        <taxon>Hyphomicrobiales</taxon>
        <taxon>Rhizobiaceae</taxon>
        <taxon>Mycoplana</taxon>
    </lineage>
</organism>
<protein>
    <recommendedName>
        <fullName evidence="3">Integrase</fullName>
    </recommendedName>
</protein>
<sequence>MNEASSTSVFKRAEELDALDATLPFNRRDQLANLEAWCALTAGAPLPWPAPEALLLKFVARHLSDPARRDDDPAHRMPAVVDAGLTDQGLLRVDGRHAPATVRRLTSWSIVTRWRGLAVPSPPRR</sequence>
<evidence type="ECO:0000313" key="1">
    <source>
        <dbReference type="EMBL" id="MBB3980013.1"/>
    </source>
</evidence>